<accession>A0A9D3U8R1</accession>
<sequence>WLRQSSEEALKKYQNDSKKNLTEVMPKLRSNLVLHAQVVMGPLDLSWVDFNFLQKITTKSLNLNIYNPK</sequence>
<comment type="caution">
    <text evidence="1">The sequence shown here is derived from an EMBL/GenBank/DDBJ whole genome shotgun (WGS) entry which is preliminary data.</text>
</comment>
<feature type="non-terminal residue" evidence="1">
    <location>
        <position position="69"/>
    </location>
</feature>
<proteinExistence type="predicted"/>
<evidence type="ECO:0000313" key="1">
    <source>
        <dbReference type="EMBL" id="KAH1031870.1"/>
    </source>
</evidence>
<dbReference type="EMBL" id="JAIQCV010000013">
    <property type="protein sequence ID" value="KAH1031870.1"/>
    <property type="molecule type" value="Genomic_DNA"/>
</dbReference>
<organism evidence="1 2">
    <name type="scientific">Gossypium stocksii</name>
    <dbReference type="NCBI Taxonomy" id="47602"/>
    <lineage>
        <taxon>Eukaryota</taxon>
        <taxon>Viridiplantae</taxon>
        <taxon>Streptophyta</taxon>
        <taxon>Embryophyta</taxon>
        <taxon>Tracheophyta</taxon>
        <taxon>Spermatophyta</taxon>
        <taxon>Magnoliopsida</taxon>
        <taxon>eudicotyledons</taxon>
        <taxon>Gunneridae</taxon>
        <taxon>Pentapetalae</taxon>
        <taxon>rosids</taxon>
        <taxon>malvids</taxon>
        <taxon>Malvales</taxon>
        <taxon>Malvaceae</taxon>
        <taxon>Malvoideae</taxon>
        <taxon>Gossypium</taxon>
    </lineage>
</organism>
<gene>
    <name evidence="1" type="ORF">J1N35_044044</name>
</gene>
<dbReference type="AlphaFoldDB" id="A0A9D3U8R1"/>
<protein>
    <submittedName>
        <fullName evidence="1">Uncharacterized protein</fullName>
    </submittedName>
</protein>
<evidence type="ECO:0000313" key="2">
    <source>
        <dbReference type="Proteomes" id="UP000828251"/>
    </source>
</evidence>
<keyword evidence="2" id="KW-1185">Reference proteome</keyword>
<dbReference type="Proteomes" id="UP000828251">
    <property type="component" value="Unassembled WGS sequence"/>
</dbReference>
<feature type="non-terminal residue" evidence="1">
    <location>
        <position position="1"/>
    </location>
</feature>
<reference evidence="1 2" key="1">
    <citation type="journal article" date="2021" name="Plant Biotechnol. J.">
        <title>Multi-omics assisted identification of the key and species-specific regulatory components of drought-tolerant mechanisms in Gossypium stocksii.</title>
        <authorList>
            <person name="Yu D."/>
            <person name="Ke L."/>
            <person name="Zhang D."/>
            <person name="Wu Y."/>
            <person name="Sun Y."/>
            <person name="Mei J."/>
            <person name="Sun J."/>
            <person name="Sun Y."/>
        </authorList>
    </citation>
    <scope>NUCLEOTIDE SEQUENCE [LARGE SCALE GENOMIC DNA]</scope>
    <source>
        <strain evidence="2">cv. E1</strain>
        <tissue evidence="1">Leaf</tissue>
    </source>
</reference>
<dbReference type="OrthoDB" id="10560988at2759"/>
<name>A0A9D3U8R1_9ROSI</name>